<dbReference type="STRING" id="4097.A0A1S4DNU2"/>
<keyword evidence="4" id="KW-0560">Oxidoreductase</keyword>
<gene>
    <name evidence="7" type="primary">LOC107831813</name>
</gene>
<organism evidence="7">
    <name type="scientific">Nicotiana tabacum</name>
    <name type="common">Common tobacco</name>
    <dbReference type="NCBI Taxonomy" id="4097"/>
    <lineage>
        <taxon>Eukaryota</taxon>
        <taxon>Viridiplantae</taxon>
        <taxon>Streptophyta</taxon>
        <taxon>Embryophyta</taxon>
        <taxon>Tracheophyta</taxon>
        <taxon>Spermatophyta</taxon>
        <taxon>Magnoliopsida</taxon>
        <taxon>eudicotyledons</taxon>
        <taxon>Gunneridae</taxon>
        <taxon>Pentapetalae</taxon>
        <taxon>asterids</taxon>
        <taxon>lamiids</taxon>
        <taxon>Solanales</taxon>
        <taxon>Solanaceae</taxon>
        <taxon>Nicotianoideae</taxon>
        <taxon>Nicotianeae</taxon>
        <taxon>Nicotiana</taxon>
    </lineage>
</organism>
<dbReference type="PANTHER" id="PTHR47950:SF50">
    <property type="entry name" value="CYTOCHROME P450 76A2-LIKE"/>
    <property type="match status" value="1"/>
</dbReference>
<dbReference type="Pfam" id="PF00067">
    <property type="entry name" value="p450"/>
    <property type="match status" value="1"/>
</dbReference>
<dbReference type="PaxDb" id="4097-A0A1S4DNU2"/>
<proteinExistence type="inferred from homology"/>
<sequence length="113" mass="12770">MFIAASETTNSSSDWALTELLCNPESMARAKAEITEGVGNKKFEEKSTVRKLGLLHYMQAVVKETLRLHPPVPFLVPQKIDTPKTMDMNEKIGFTVRKLPPLKAVPRKRNIYT</sequence>
<dbReference type="SMR" id="A0A1S4DNU2"/>
<dbReference type="OrthoDB" id="2789670at2759"/>
<dbReference type="GO" id="GO:0005506">
    <property type="term" value="F:iron ion binding"/>
    <property type="evidence" value="ECO:0007669"/>
    <property type="project" value="InterPro"/>
</dbReference>
<evidence type="ECO:0000313" key="7">
    <source>
        <dbReference type="RefSeq" id="XP_016515092.1"/>
    </source>
</evidence>
<evidence type="ECO:0000256" key="6">
    <source>
        <dbReference type="ARBA" id="ARBA00023033"/>
    </source>
</evidence>
<reference evidence="7" key="1">
    <citation type="submission" date="2025-08" db="UniProtKB">
        <authorList>
            <consortium name="RefSeq"/>
        </authorList>
    </citation>
    <scope>IDENTIFICATION</scope>
</reference>
<dbReference type="Gene3D" id="1.10.630.10">
    <property type="entry name" value="Cytochrome P450"/>
    <property type="match status" value="1"/>
</dbReference>
<dbReference type="PRINTS" id="PR00463">
    <property type="entry name" value="EP450I"/>
</dbReference>
<dbReference type="RefSeq" id="XP_016515092.1">
    <property type="nucleotide sequence ID" value="XM_016659606.1"/>
</dbReference>
<dbReference type="InterPro" id="IPR001128">
    <property type="entry name" value="Cyt_P450"/>
</dbReference>
<dbReference type="PANTHER" id="PTHR47950">
    <property type="entry name" value="CYTOCHROME P450, FAMILY 76, SUBFAMILY C, POLYPEPTIDE 5-RELATED"/>
    <property type="match status" value="1"/>
</dbReference>
<dbReference type="SUPFAM" id="SSF48264">
    <property type="entry name" value="Cytochrome P450"/>
    <property type="match status" value="1"/>
</dbReference>
<comment type="similarity">
    <text evidence="1">Belongs to the cytochrome P450 family.</text>
</comment>
<dbReference type="InterPro" id="IPR036396">
    <property type="entry name" value="Cyt_P450_sf"/>
</dbReference>
<dbReference type="GO" id="GO:0004497">
    <property type="term" value="F:monooxygenase activity"/>
    <property type="evidence" value="ECO:0007669"/>
    <property type="project" value="UniProtKB-KW"/>
</dbReference>
<accession>A0A1S4DNU2</accession>
<dbReference type="InterPro" id="IPR002401">
    <property type="entry name" value="Cyt_P450_E_grp-I"/>
</dbReference>
<protein>
    <submittedName>
        <fullName evidence="7">Cytochrome P450 76A1-like</fullName>
    </submittedName>
</protein>
<dbReference type="GO" id="GO:0020037">
    <property type="term" value="F:heme binding"/>
    <property type="evidence" value="ECO:0007669"/>
    <property type="project" value="InterPro"/>
</dbReference>
<evidence type="ECO:0000256" key="2">
    <source>
        <dbReference type="ARBA" id="ARBA00022617"/>
    </source>
</evidence>
<keyword evidence="2" id="KW-0349">Heme</keyword>
<dbReference type="PRINTS" id="PR00385">
    <property type="entry name" value="P450"/>
</dbReference>
<evidence type="ECO:0000256" key="5">
    <source>
        <dbReference type="ARBA" id="ARBA00023004"/>
    </source>
</evidence>
<dbReference type="GO" id="GO:0016705">
    <property type="term" value="F:oxidoreductase activity, acting on paired donors, with incorporation or reduction of molecular oxygen"/>
    <property type="evidence" value="ECO:0007669"/>
    <property type="project" value="InterPro"/>
</dbReference>
<evidence type="ECO:0000256" key="4">
    <source>
        <dbReference type="ARBA" id="ARBA00023002"/>
    </source>
</evidence>
<keyword evidence="6" id="KW-0503">Monooxygenase</keyword>
<dbReference type="AlphaFoldDB" id="A0A1S4DNU2"/>
<name>A0A1S4DNU2_TOBAC</name>
<keyword evidence="5" id="KW-0408">Iron</keyword>
<dbReference type="KEGG" id="nta:107831813"/>
<evidence type="ECO:0000256" key="1">
    <source>
        <dbReference type="ARBA" id="ARBA00010617"/>
    </source>
</evidence>
<keyword evidence="3" id="KW-0479">Metal-binding</keyword>
<evidence type="ECO:0000256" key="3">
    <source>
        <dbReference type="ARBA" id="ARBA00022723"/>
    </source>
</evidence>